<feature type="compositionally biased region" description="Pro residues" evidence="4">
    <location>
        <begin position="37"/>
        <end position="49"/>
    </location>
</feature>
<evidence type="ECO:0000313" key="6">
    <source>
        <dbReference type="Proteomes" id="UP000236291"/>
    </source>
</evidence>
<feature type="repeat" description="PPR" evidence="3">
    <location>
        <begin position="285"/>
        <end position="319"/>
    </location>
</feature>
<dbReference type="PROSITE" id="PS51375">
    <property type="entry name" value="PPR"/>
    <property type="match status" value="3"/>
</dbReference>
<organism evidence="5 6">
    <name type="scientific">Trifolium pratense</name>
    <name type="common">Red clover</name>
    <dbReference type="NCBI Taxonomy" id="57577"/>
    <lineage>
        <taxon>Eukaryota</taxon>
        <taxon>Viridiplantae</taxon>
        <taxon>Streptophyta</taxon>
        <taxon>Embryophyta</taxon>
        <taxon>Tracheophyta</taxon>
        <taxon>Spermatophyta</taxon>
        <taxon>Magnoliopsida</taxon>
        <taxon>eudicotyledons</taxon>
        <taxon>Gunneridae</taxon>
        <taxon>Pentapetalae</taxon>
        <taxon>rosids</taxon>
        <taxon>fabids</taxon>
        <taxon>Fabales</taxon>
        <taxon>Fabaceae</taxon>
        <taxon>Papilionoideae</taxon>
        <taxon>50 kb inversion clade</taxon>
        <taxon>NPAAA clade</taxon>
        <taxon>Hologalegina</taxon>
        <taxon>IRL clade</taxon>
        <taxon>Trifolieae</taxon>
        <taxon>Trifolium</taxon>
    </lineage>
</organism>
<dbReference type="EMBL" id="ASHM01039515">
    <property type="protein sequence ID" value="PNX81232.1"/>
    <property type="molecule type" value="Genomic_DNA"/>
</dbReference>
<feature type="repeat" description="PPR" evidence="3">
    <location>
        <begin position="250"/>
        <end position="284"/>
    </location>
</feature>
<feature type="region of interest" description="Disordered" evidence="4">
    <location>
        <begin position="31"/>
        <end position="55"/>
    </location>
</feature>
<evidence type="ECO:0008006" key="7">
    <source>
        <dbReference type="Google" id="ProtNLM"/>
    </source>
</evidence>
<dbReference type="NCBIfam" id="TIGR00756">
    <property type="entry name" value="PPR"/>
    <property type="match status" value="3"/>
</dbReference>
<dbReference type="Proteomes" id="UP000236291">
    <property type="component" value="Unassembled WGS sequence"/>
</dbReference>
<name>A0A2K3LRS1_TRIPR</name>
<evidence type="ECO:0000256" key="1">
    <source>
        <dbReference type="ARBA" id="ARBA00007626"/>
    </source>
</evidence>
<dbReference type="PANTHER" id="PTHR47939:SF13">
    <property type="entry name" value="OS03G0201400 PROTEIN"/>
    <property type="match status" value="1"/>
</dbReference>
<evidence type="ECO:0000256" key="3">
    <source>
        <dbReference type="PROSITE-ProRule" id="PRU00708"/>
    </source>
</evidence>
<dbReference type="Gene3D" id="1.25.40.10">
    <property type="entry name" value="Tetratricopeptide repeat domain"/>
    <property type="match status" value="2"/>
</dbReference>
<reference evidence="5 6" key="2">
    <citation type="journal article" date="2017" name="Front. Plant Sci.">
        <title>Gene Classification and Mining of Molecular Markers Useful in Red Clover (Trifolium pratense) Breeding.</title>
        <authorList>
            <person name="Istvanek J."/>
            <person name="Dluhosova J."/>
            <person name="Dluhos P."/>
            <person name="Patkova L."/>
            <person name="Nedelnik J."/>
            <person name="Repkova J."/>
        </authorList>
    </citation>
    <scope>NUCLEOTIDE SEQUENCE [LARGE SCALE GENOMIC DNA]</scope>
    <source>
        <strain evidence="6">cv. Tatra</strain>
        <tissue evidence="5">Young leaves</tissue>
    </source>
</reference>
<reference evidence="5 6" key="1">
    <citation type="journal article" date="2014" name="Am. J. Bot.">
        <title>Genome assembly and annotation for red clover (Trifolium pratense; Fabaceae).</title>
        <authorList>
            <person name="Istvanek J."/>
            <person name="Jaros M."/>
            <person name="Krenek A."/>
            <person name="Repkova J."/>
        </authorList>
    </citation>
    <scope>NUCLEOTIDE SEQUENCE [LARGE SCALE GENOMIC DNA]</scope>
    <source>
        <strain evidence="6">cv. Tatra</strain>
        <tissue evidence="5">Young leaves</tissue>
    </source>
</reference>
<dbReference type="InterPro" id="IPR011990">
    <property type="entry name" value="TPR-like_helical_dom_sf"/>
</dbReference>
<dbReference type="AlphaFoldDB" id="A0A2K3LRS1"/>
<sequence>MHFAMDFAKHITTKPPLIFTRPLTWITSTIPRYQPRHSPPPPPPPPPLPDSNKPQLTSLPSILSHKVLDSSKCKTILPHLTSHEFERLFFIHHSTVNLKTTLDFFRFASTQYKFRFTVRSNCLLIRLLLASNHLPRARFMLKRLINGNVLTPLKNIDGRLSEIASSFLELNRLTDQSYGELDLLLYILCSQFQHLGFHWAFDIFTLFTSNGVFPSLKTCNFLMSSLVKSNELHKSYRVFDAVCRGGISLDVYTYATAINAFSKGGKVDDAVGLFFKMEEQGVLPNVVTYNNLIDGLCKCGRLEEAFRFKDKMVENKVNPSLVTYGILVNGLMKAGKFDEVNSVLVEMYSKGFSPNEFVFNALIDG</sequence>
<dbReference type="Pfam" id="PF13041">
    <property type="entry name" value="PPR_2"/>
    <property type="match status" value="2"/>
</dbReference>
<gene>
    <name evidence="5" type="ORF">L195_g037249</name>
</gene>
<dbReference type="STRING" id="57577.A0A2K3LRS1"/>
<protein>
    <recommendedName>
        <fullName evidence="7">Pentatricopeptide repeat-containing protein</fullName>
    </recommendedName>
</protein>
<dbReference type="ExpressionAtlas" id="A0A2K3LRS1">
    <property type="expression patterns" value="baseline"/>
</dbReference>
<dbReference type="InterPro" id="IPR002885">
    <property type="entry name" value="PPR_rpt"/>
</dbReference>
<evidence type="ECO:0000256" key="4">
    <source>
        <dbReference type="SAM" id="MobiDB-lite"/>
    </source>
</evidence>
<dbReference type="SUPFAM" id="SSF101447">
    <property type="entry name" value="Formin homology 2 domain (FH2 domain)"/>
    <property type="match status" value="1"/>
</dbReference>
<proteinExistence type="inferred from homology"/>
<feature type="non-terminal residue" evidence="5">
    <location>
        <position position="365"/>
    </location>
</feature>
<dbReference type="PANTHER" id="PTHR47939">
    <property type="entry name" value="MEMBRANE-ASSOCIATED SALT-INDUCIBLE PROTEIN-LIKE"/>
    <property type="match status" value="1"/>
</dbReference>
<evidence type="ECO:0000313" key="5">
    <source>
        <dbReference type="EMBL" id="PNX81232.1"/>
    </source>
</evidence>
<comment type="similarity">
    <text evidence="1">Belongs to the PPR family. P subfamily.</text>
</comment>
<accession>A0A2K3LRS1</accession>
<feature type="repeat" description="PPR" evidence="3">
    <location>
        <begin position="320"/>
        <end position="354"/>
    </location>
</feature>
<keyword evidence="2" id="KW-0677">Repeat</keyword>
<evidence type="ECO:0000256" key="2">
    <source>
        <dbReference type="ARBA" id="ARBA00022737"/>
    </source>
</evidence>
<comment type="caution">
    <text evidence="5">The sequence shown here is derived from an EMBL/GenBank/DDBJ whole genome shotgun (WGS) entry which is preliminary data.</text>
</comment>
<dbReference type="InterPro" id="IPR050667">
    <property type="entry name" value="PPR-containing_protein"/>
</dbReference>